<name>A0AAW7X3V0_9GAMM</name>
<evidence type="ECO:0000313" key="2">
    <source>
        <dbReference type="EMBL" id="MDO6421228.1"/>
    </source>
</evidence>
<organism evidence="2 3">
    <name type="scientific">Saccharophagus degradans</name>
    <dbReference type="NCBI Taxonomy" id="86304"/>
    <lineage>
        <taxon>Bacteria</taxon>
        <taxon>Pseudomonadati</taxon>
        <taxon>Pseudomonadota</taxon>
        <taxon>Gammaproteobacteria</taxon>
        <taxon>Cellvibrionales</taxon>
        <taxon>Cellvibrionaceae</taxon>
        <taxon>Saccharophagus</taxon>
    </lineage>
</organism>
<dbReference type="PROSITE" id="PS51257">
    <property type="entry name" value="PROKAR_LIPOPROTEIN"/>
    <property type="match status" value="1"/>
</dbReference>
<keyword evidence="1" id="KW-0732">Signal</keyword>
<evidence type="ECO:0008006" key="4">
    <source>
        <dbReference type="Google" id="ProtNLM"/>
    </source>
</evidence>
<dbReference type="InterPro" id="IPR054213">
    <property type="entry name" value="DUF6920"/>
</dbReference>
<dbReference type="AlphaFoldDB" id="A0AAW7X3V0"/>
<gene>
    <name evidence="2" type="ORF">Q4521_01950</name>
</gene>
<comment type="caution">
    <text evidence="2">The sequence shown here is derived from an EMBL/GenBank/DDBJ whole genome shotgun (WGS) entry which is preliminary data.</text>
</comment>
<protein>
    <recommendedName>
        <fullName evidence="4">Lipoprotein</fullName>
    </recommendedName>
</protein>
<evidence type="ECO:0000313" key="3">
    <source>
        <dbReference type="Proteomes" id="UP001169760"/>
    </source>
</evidence>
<dbReference type="RefSeq" id="WP_303490516.1">
    <property type="nucleotide sequence ID" value="NZ_JAUOPB010000001.1"/>
</dbReference>
<sequence length="253" mass="28426">MTRLALRYLLLSILILSGCSQTTQFEQSHTSDKGTTTLPSNVQRWLAESLPSEPITSKPAMLEQKGEIYVRDKWLPFNASSRYSKNLENFQWDASIKVTFGVWVNAEDGHNQSEGWGGAKMWGVIPLGGQRGKQVHQMQVSRSLAELAWNPQIVQTTSGITWANTGPSSFSATKKIGEDSVTVNFELNQANEVIRAAGNRFIEVDDTFKEMQWDYKFANHTAINGIKIPLNAVATYYKPEGPWEYFRVTITSN</sequence>
<dbReference type="EMBL" id="JAUOPB010000001">
    <property type="protein sequence ID" value="MDO6421228.1"/>
    <property type="molecule type" value="Genomic_DNA"/>
</dbReference>
<proteinExistence type="predicted"/>
<dbReference type="Pfam" id="PF21900">
    <property type="entry name" value="DUF6920"/>
    <property type="match status" value="1"/>
</dbReference>
<accession>A0AAW7X3V0</accession>
<feature type="signal peptide" evidence="1">
    <location>
        <begin position="1"/>
        <end position="22"/>
    </location>
</feature>
<dbReference type="Proteomes" id="UP001169760">
    <property type="component" value="Unassembled WGS sequence"/>
</dbReference>
<reference evidence="2" key="1">
    <citation type="submission" date="2023-07" db="EMBL/GenBank/DDBJ databases">
        <title>Genome content predicts the carbon catabolic preferences of heterotrophic bacteria.</title>
        <authorList>
            <person name="Gralka M."/>
        </authorList>
    </citation>
    <scope>NUCLEOTIDE SEQUENCE</scope>
    <source>
        <strain evidence="2">I3M17_2</strain>
    </source>
</reference>
<feature type="chain" id="PRO_5043543919" description="Lipoprotein" evidence="1">
    <location>
        <begin position="23"/>
        <end position="253"/>
    </location>
</feature>
<evidence type="ECO:0000256" key="1">
    <source>
        <dbReference type="SAM" id="SignalP"/>
    </source>
</evidence>